<dbReference type="GeneID" id="113727390"/>
<evidence type="ECO:0000313" key="2">
    <source>
        <dbReference type="RefSeq" id="XP_071932157.1"/>
    </source>
</evidence>
<organism evidence="1 2">
    <name type="scientific">Coffea arabica</name>
    <name type="common">Arabian coffee</name>
    <dbReference type="NCBI Taxonomy" id="13443"/>
    <lineage>
        <taxon>Eukaryota</taxon>
        <taxon>Viridiplantae</taxon>
        <taxon>Streptophyta</taxon>
        <taxon>Embryophyta</taxon>
        <taxon>Tracheophyta</taxon>
        <taxon>Spermatophyta</taxon>
        <taxon>Magnoliopsida</taxon>
        <taxon>eudicotyledons</taxon>
        <taxon>Gunneridae</taxon>
        <taxon>Pentapetalae</taxon>
        <taxon>asterids</taxon>
        <taxon>lamiids</taxon>
        <taxon>Gentianales</taxon>
        <taxon>Rubiaceae</taxon>
        <taxon>Ixoroideae</taxon>
        <taxon>Gardenieae complex</taxon>
        <taxon>Bertiereae - Coffeeae clade</taxon>
        <taxon>Coffeeae</taxon>
        <taxon>Coffea</taxon>
    </lineage>
</organism>
<name>A0ABM4WK44_COFAR</name>
<proteinExistence type="predicted"/>
<dbReference type="PANTHER" id="PTHR37179">
    <property type="entry name" value="TRANSGLYCOSYLASE"/>
    <property type="match status" value="1"/>
</dbReference>
<reference evidence="2" key="1">
    <citation type="submission" date="2025-08" db="UniProtKB">
        <authorList>
            <consortium name="RefSeq"/>
        </authorList>
    </citation>
    <scope>IDENTIFICATION</scope>
    <source>
        <tissue evidence="2">Leaves</tissue>
    </source>
</reference>
<gene>
    <name evidence="2" type="primary">LOC113727390</name>
</gene>
<sequence length="112" mass="13121">MPRSRRRLPLSSHWSPATTAEIITCPYHTMLYNQIGSWNGVDYYQRMPAGPLNTTWDSSTLKEDMEDMWIHPNVNKEWMKSGEKKGKVQFSHDTERRPYLSHVELRAPGMVQ</sequence>
<accession>A0ABM4WK44</accession>
<keyword evidence="1" id="KW-1185">Reference proteome</keyword>
<dbReference type="Proteomes" id="UP001652660">
    <property type="component" value="Chromosome 2c"/>
</dbReference>
<protein>
    <submittedName>
        <fullName evidence="2">Uncharacterized protein</fullName>
    </submittedName>
</protein>
<evidence type="ECO:0000313" key="1">
    <source>
        <dbReference type="Proteomes" id="UP001652660"/>
    </source>
</evidence>
<dbReference type="RefSeq" id="XP_071932157.1">
    <property type="nucleotide sequence ID" value="XM_072076056.1"/>
</dbReference>
<dbReference type="PANTHER" id="PTHR37179:SF1">
    <property type="entry name" value="TRANSGLYCOSYLASE"/>
    <property type="match status" value="1"/>
</dbReference>